<evidence type="ECO:0000256" key="1">
    <source>
        <dbReference type="SAM" id="SignalP"/>
    </source>
</evidence>
<sequence length="166" mass="18597">MKKVYSALLASLLSASILTACSATNVHSKKDVEFYSSEDEAFENAKKESTGIQDIIGESKYVDNEKIVIYTIKEKSNVGVGTATLTQKDQKIRWYFNGNPAIIKQSKGNTDITSEITTPKGVKYDFYAGTPTKSNMTIETRTDTEVVPHIDKEYNIYYYLSPVPRN</sequence>
<dbReference type="PROSITE" id="PS51257">
    <property type="entry name" value="PROKAR_LIPOPROTEIN"/>
    <property type="match status" value="1"/>
</dbReference>
<dbReference type="HOGENOM" id="CLU_1599432_0_0_9"/>
<dbReference type="EMBL" id="CP009920">
    <property type="protein sequence ID" value="AJI24802.1"/>
    <property type="molecule type" value="Genomic_DNA"/>
</dbReference>
<proteinExistence type="predicted"/>
<evidence type="ECO:0000313" key="3">
    <source>
        <dbReference type="Proteomes" id="UP000031829"/>
    </source>
</evidence>
<evidence type="ECO:0000313" key="2">
    <source>
        <dbReference type="EMBL" id="AJI24802.1"/>
    </source>
</evidence>
<dbReference type="RefSeq" id="WP_034651932.1">
    <property type="nucleotide sequence ID" value="NZ_BCVB01000004.1"/>
</dbReference>
<gene>
    <name evidence="2" type="ORF">BG04_4817</name>
</gene>
<keyword evidence="1" id="KW-0732">Signal</keyword>
<name>A0A0B6AUH6_PRIM2</name>
<dbReference type="GeneID" id="93642804"/>
<feature type="signal peptide" evidence="1">
    <location>
        <begin position="1"/>
        <end position="20"/>
    </location>
</feature>
<accession>A0A0B6AUH6</accession>
<organism evidence="2 3">
    <name type="scientific">Priestia megaterium (strain ATCC 14581 / DSM 32 / CCUG 1817 / JCM 2506 / NBRC 15308 / NCIMB 9376 / NCTC 10342 / NRRL B-14308 / VKM B-512 / Ford 19)</name>
    <name type="common">Bacillus megaterium</name>
    <dbReference type="NCBI Taxonomy" id="1348623"/>
    <lineage>
        <taxon>Bacteria</taxon>
        <taxon>Bacillati</taxon>
        <taxon>Bacillota</taxon>
        <taxon>Bacilli</taxon>
        <taxon>Bacillales</taxon>
        <taxon>Bacillaceae</taxon>
        <taxon>Priestia</taxon>
    </lineage>
</organism>
<protein>
    <submittedName>
        <fullName evidence="2">Putative lipoprotein</fullName>
    </submittedName>
</protein>
<keyword evidence="2" id="KW-0449">Lipoprotein</keyword>
<reference evidence="2 3" key="1">
    <citation type="journal article" date="2015" name="Genome Announc.">
        <title>Complete genome sequences for 35 biothreat assay-relevant bacillus species.</title>
        <authorList>
            <person name="Johnson S.L."/>
            <person name="Daligault H.E."/>
            <person name="Davenport K.W."/>
            <person name="Jaissle J."/>
            <person name="Frey K.G."/>
            <person name="Ladner J.T."/>
            <person name="Broomall S.M."/>
            <person name="Bishop-Lilly K.A."/>
            <person name="Bruce D.C."/>
            <person name="Gibbons H.S."/>
            <person name="Coyne S.R."/>
            <person name="Lo C.C."/>
            <person name="Meincke L."/>
            <person name="Munk A.C."/>
            <person name="Koroleva G.I."/>
            <person name="Rosenzweig C.N."/>
            <person name="Palacios G.F."/>
            <person name="Redden C.L."/>
            <person name="Minogue T.D."/>
            <person name="Chain P.S."/>
        </authorList>
    </citation>
    <scope>NUCLEOTIDE SEQUENCE [LARGE SCALE GENOMIC DNA]</scope>
    <source>
        <strain evidence="3">ATCC 14581 / DSM 32 / JCM 2506 / NBRC 15308 / NCIMB 9376 / NCTC 10342 / NRRL B-14308 / VKM B-512</strain>
    </source>
</reference>
<dbReference type="Proteomes" id="UP000031829">
    <property type="component" value="Chromosome"/>
</dbReference>
<feature type="chain" id="PRO_5039602747" evidence="1">
    <location>
        <begin position="21"/>
        <end position="166"/>
    </location>
</feature>
<dbReference type="AlphaFoldDB" id="A0A0B6AUH6"/>
<dbReference type="KEGG" id="bmeg:BG04_4817"/>